<evidence type="ECO:0000313" key="2">
    <source>
        <dbReference type="Proteomes" id="UP001500707"/>
    </source>
</evidence>
<protein>
    <recommendedName>
        <fullName evidence="3">Lipoprotein</fullName>
    </recommendedName>
</protein>
<reference evidence="2" key="1">
    <citation type="journal article" date="2019" name="Int. J. Syst. Evol. Microbiol.">
        <title>The Global Catalogue of Microorganisms (GCM) 10K type strain sequencing project: providing services to taxonomists for standard genome sequencing and annotation.</title>
        <authorList>
            <consortium name="The Broad Institute Genomics Platform"/>
            <consortium name="The Broad Institute Genome Sequencing Center for Infectious Disease"/>
            <person name="Wu L."/>
            <person name="Ma J."/>
        </authorList>
    </citation>
    <scope>NUCLEOTIDE SEQUENCE [LARGE SCALE GENOMIC DNA]</scope>
    <source>
        <strain evidence="2">JCM 17656</strain>
    </source>
</reference>
<keyword evidence="2" id="KW-1185">Reference proteome</keyword>
<name>A0ABP6X9D4_9ACTN</name>
<evidence type="ECO:0008006" key="3">
    <source>
        <dbReference type="Google" id="ProtNLM"/>
    </source>
</evidence>
<gene>
    <name evidence="1" type="ORF">GCM10022295_51670</name>
</gene>
<dbReference type="Proteomes" id="UP001500707">
    <property type="component" value="Unassembled WGS sequence"/>
</dbReference>
<dbReference type="EMBL" id="BAABCE010000010">
    <property type="protein sequence ID" value="GAA3563040.1"/>
    <property type="molecule type" value="Genomic_DNA"/>
</dbReference>
<comment type="caution">
    <text evidence="1">The sequence shown here is derived from an EMBL/GenBank/DDBJ whole genome shotgun (WGS) entry which is preliminary data.</text>
</comment>
<sequence length="251" mass="26645">MSAAAGGRHAFLQQGTGTGHDSGDMPCLLFFLRSGDADMSSPPRGVRWITAGLLGVALCGCSSLTAGTGGDSGGSSSTGSAADGPDVPAFAADLERVCTDGLGYPGLPAYDRAKKTVHPAMLMNKSGDDWSQSEPSAGDYPKGWFLGYSAKPARAELVVCVERTKATATGKVCDMEGDGGKPFKVRTYNTSYLLKVVEARTGKELYRRTGEARSDECPVYMLTSEGEDADKYYNEVRPKDFRKNVRPFIAP</sequence>
<proteinExistence type="predicted"/>
<organism evidence="1 2">
    <name type="scientific">Streptomyces osmaniensis</name>
    <dbReference type="NCBI Taxonomy" id="593134"/>
    <lineage>
        <taxon>Bacteria</taxon>
        <taxon>Bacillati</taxon>
        <taxon>Actinomycetota</taxon>
        <taxon>Actinomycetes</taxon>
        <taxon>Kitasatosporales</taxon>
        <taxon>Streptomycetaceae</taxon>
        <taxon>Streptomyces</taxon>
    </lineage>
</organism>
<evidence type="ECO:0000313" key="1">
    <source>
        <dbReference type="EMBL" id="GAA3563040.1"/>
    </source>
</evidence>
<accession>A0ABP6X9D4</accession>